<accession>A0A328FBT2</accession>
<dbReference type="AlphaFoldDB" id="A0A328FBT2"/>
<dbReference type="EMBL" id="CP036313">
    <property type="protein sequence ID" value="QBH14713.1"/>
    <property type="molecule type" value="Genomic_DNA"/>
</dbReference>
<proteinExistence type="predicted"/>
<dbReference type="OrthoDB" id="9790784at2"/>
<gene>
    <name evidence="2" type="ORF">DO021_16590</name>
    <name evidence="1" type="ORF">EYB58_18395</name>
</gene>
<reference evidence="2 3" key="1">
    <citation type="submission" date="2018-06" db="EMBL/GenBank/DDBJ databases">
        <title>Complete Genome Sequence of Desulfobacter hydrogenophilus (DSM3380).</title>
        <authorList>
            <person name="Marietou A."/>
            <person name="Schreiber L."/>
            <person name="Marshall I."/>
            <person name="Jorgensen B."/>
        </authorList>
    </citation>
    <scope>NUCLEOTIDE SEQUENCE [LARGE SCALE GENOMIC DNA]</scope>
    <source>
        <strain evidence="2 3">DSM 3380</strain>
    </source>
</reference>
<organism evidence="2 3">
    <name type="scientific">Desulfobacter hydrogenophilus</name>
    <dbReference type="NCBI Taxonomy" id="2291"/>
    <lineage>
        <taxon>Bacteria</taxon>
        <taxon>Pseudomonadati</taxon>
        <taxon>Thermodesulfobacteriota</taxon>
        <taxon>Desulfobacteria</taxon>
        <taxon>Desulfobacterales</taxon>
        <taxon>Desulfobacteraceae</taxon>
        <taxon>Desulfobacter</taxon>
    </lineage>
</organism>
<protein>
    <submittedName>
        <fullName evidence="2">Uncharacterized protein</fullName>
    </submittedName>
</protein>
<dbReference type="Proteomes" id="UP000248798">
    <property type="component" value="Unassembled WGS sequence"/>
</dbReference>
<evidence type="ECO:0000313" key="3">
    <source>
        <dbReference type="Proteomes" id="UP000248798"/>
    </source>
</evidence>
<dbReference type="RefSeq" id="WP_111958704.1">
    <property type="nucleotide sequence ID" value="NZ_CP036313.1"/>
</dbReference>
<evidence type="ECO:0000313" key="1">
    <source>
        <dbReference type="EMBL" id="QBH14713.1"/>
    </source>
</evidence>
<evidence type="ECO:0000313" key="2">
    <source>
        <dbReference type="EMBL" id="RAM00882.1"/>
    </source>
</evidence>
<sequence>MAQYDGILIRQNLQDTGSVPRTGGWTACPDLIPWGTEPVQKPTSLFKGNYDKNVGQALVAKAQNYIYVRGKNLTSSALTGTARVFFAPQSIFLYPSQWLKNTMKTTNGSETSDITDVAPNDIGVTIDPFTWIPSDINEHHCLITIVSTPDHPYERQLPGDNITSLNDLAAWIAKTGGTGWHNIQITTAGAPTFTNSTKYPGSSTAEKIIFTLTAENLKIGTEISFSCGTPLPDGTYINLPKTKVTKETQFQVSLTYDVPAGWESEMSYSYYENGLGKLPRFRVSMSASVVSQGKDAVAAYAKPALEVFPNSLHHDLKTGMLRDMPVYNIVPVGSDSTQVK</sequence>
<reference evidence="1 4" key="2">
    <citation type="submission" date="2019-02" db="EMBL/GenBank/DDBJ databases">
        <title>Complete genome sequence of Desulfobacter hydrogenophilus AcRS1.</title>
        <authorList>
            <person name="Marietou A."/>
            <person name="Lund M.B."/>
            <person name="Marshall I.P.G."/>
            <person name="Schreiber L."/>
            <person name="Jorgensen B."/>
        </authorList>
    </citation>
    <scope>NUCLEOTIDE SEQUENCE [LARGE SCALE GENOMIC DNA]</scope>
    <source>
        <strain evidence="1 4">AcRS1</strain>
    </source>
</reference>
<dbReference type="EMBL" id="QLNI01000036">
    <property type="protein sequence ID" value="RAM00882.1"/>
    <property type="molecule type" value="Genomic_DNA"/>
</dbReference>
<dbReference type="Proteomes" id="UP000293902">
    <property type="component" value="Chromosome"/>
</dbReference>
<keyword evidence="4" id="KW-1185">Reference proteome</keyword>
<name>A0A328FBT2_9BACT</name>
<evidence type="ECO:0000313" key="4">
    <source>
        <dbReference type="Proteomes" id="UP000293902"/>
    </source>
</evidence>